<sequence>MNGERPLLPKAALLETWKDAMEDFISLRKAEGAAPRTIQGYRENIGSFFKKYPTAWEGTCRKCLLHYLSQEGISPATYNARLKVLHPFFRFCVSEGVFPFSPAEGLKYRREEARIIDHSIDAIKKLLSVMEARTFTGTRDRALFLFSLDTGARPGETLQMRPSDIDLRERKAIIRPATSKTRTGRSVFFSRETAAALLSILAFRKKEWNDSVPLFCARQGTPWNSRAWTGQLSRYAKKAGLPRFSAYDIRHQHAITFLRNGGNLMTLQREMGHTDLEMTRRYLAITEEDIRKDHEKASPVTSLLTKEKGVKRTPLIVVKEKRKNPPLKIA</sequence>
<evidence type="ECO:0000259" key="3">
    <source>
        <dbReference type="PROSITE" id="PS51898"/>
    </source>
</evidence>
<dbReference type="Gene3D" id="1.10.443.10">
    <property type="entry name" value="Intergrase catalytic core"/>
    <property type="match status" value="1"/>
</dbReference>
<dbReference type="PANTHER" id="PTHR30349:SF41">
    <property type="entry name" value="INTEGRASE_RECOMBINASE PROTEIN MJ0367-RELATED"/>
    <property type="match status" value="1"/>
</dbReference>
<reference evidence="4" key="1">
    <citation type="submission" date="2019-08" db="EMBL/GenBank/DDBJ databases">
        <authorList>
            <person name="Kucharzyk K."/>
            <person name="Murdoch R.W."/>
            <person name="Higgins S."/>
            <person name="Loffler F."/>
        </authorList>
    </citation>
    <scope>NUCLEOTIDE SEQUENCE</scope>
</reference>
<organism evidence="4">
    <name type="scientific">bioreactor metagenome</name>
    <dbReference type="NCBI Taxonomy" id="1076179"/>
    <lineage>
        <taxon>unclassified sequences</taxon>
        <taxon>metagenomes</taxon>
        <taxon>ecological metagenomes</taxon>
    </lineage>
</organism>
<evidence type="ECO:0000313" key="4">
    <source>
        <dbReference type="EMBL" id="MPM45202.1"/>
    </source>
</evidence>
<gene>
    <name evidence="4" type="primary">xerC_153</name>
    <name evidence="4" type="ORF">SDC9_91888</name>
</gene>
<dbReference type="InterPro" id="IPR002104">
    <property type="entry name" value="Integrase_catalytic"/>
</dbReference>
<dbReference type="GO" id="GO:0003677">
    <property type="term" value="F:DNA binding"/>
    <property type="evidence" value="ECO:0007669"/>
    <property type="project" value="UniProtKB-KW"/>
</dbReference>
<dbReference type="GO" id="GO:0015074">
    <property type="term" value="P:DNA integration"/>
    <property type="evidence" value="ECO:0007669"/>
    <property type="project" value="InterPro"/>
</dbReference>
<feature type="domain" description="Tyr recombinase" evidence="3">
    <location>
        <begin position="111"/>
        <end position="295"/>
    </location>
</feature>
<keyword evidence="1" id="KW-0238">DNA-binding</keyword>
<name>A0A644ZWI1_9ZZZZ</name>
<dbReference type="EMBL" id="VSSQ01010779">
    <property type="protein sequence ID" value="MPM45202.1"/>
    <property type="molecule type" value="Genomic_DNA"/>
</dbReference>
<dbReference type="SUPFAM" id="SSF56349">
    <property type="entry name" value="DNA breaking-rejoining enzymes"/>
    <property type="match status" value="1"/>
</dbReference>
<dbReference type="InterPro" id="IPR050090">
    <property type="entry name" value="Tyrosine_recombinase_XerCD"/>
</dbReference>
<evidence type="ECO:0000256" key="2">
    <source>
        <dbReference type="ARBA" id="ARBA00023172"/>
    </source>
</evidence>
<protein>
    <submittedName>
        <fullName evidence="4">Tyrosine recombinase XerC</fullName>
    </submittedName>
</protein>
<keyword evidence="2" id="KW-0233">DNA recombination</keyword>
<dbReference type="Gene3D" id="1.10.150.130">
    <property type="match status" value="1"/>
</dbReference>
<comment type="caution">
    <text evidence="4">The sequence shown here is derived from an EMBL/GenBank/DDBJ whole genome shotgun (WGS) entry which is preliminary data.</text>
</comment>
<dbReference type="AlphaFoldDB" id="A0A644ZWI1"/>
<dbReference type="PANTHER" id="PTHR30349">
    <property type="entry name" value="PHAGE INTEGRASE-RELATED"/>
    <property type="match status" value="1"/>
</dbReference>
<dbReference type="InterPro" id="IPR011010">
    <property type="entry name" value="DNA_brk_join_enz"/>
</dbReference>
<evidence type="ECO:0000256" key="1">
    <source>
        <dbReference type="ARBA" id="ARBA00023125"/>
    </source>
</evidence>
<dbReference type="PROSITE" id="PS51898">
    <property type="entry name" value="TYR_RECOMBINASE"/>
    <property type="match status" value="1"/>
</dbReference>
<dbReference type="InterPro" id="IPR010998">
    <property type="entry name" value="Integrase_recombinase_N"/>
</dbReference>
<accession>A0A644ZWI1</accession>
<dbReference type="Pfam" id="PF00589">
    <property type="entry name" value="Phage_integrase"/>
    <property type="match status" value="1"/>
</dbReference>
<dbReference type="InterPro" id="IPR013762">
    <property type="entry name" value="Integrase-like_cat_sf"/>
</dbReference>
<proteinExistence type="predicted"/>
<dbReference type="GO" id="GO:0006310">
    <property type="term" value="P:DNA recombination"/>
    <property type="evidence" value="ECO:0007669"/>
    <property type="project" value="UniProtKB-KW"/>
</dbReference>
<dbReference type="CDD" id="cd00397">
    <property type="entry name" value="DNA_BRE_C"/>
    <property type="match status" value="1"/>
</dbReference>